<accession>A3LY23</accession>
<dbReference type="HOGENOM" id="CLU_674749_0_0_1"/>
<gene>
    <name evidence="1" type="ORF">PICST_6302</name>
</gene>
<dbReference type="FunCoup" id="A3LY23">
    <property type="interactions" value="10"/>
</dbReference>
<dbReference type="GeneID" id="4839861"/>
<feature type="non-terminal residue" evidence="1">
    <location>
        <position position="344"/>
    </location>
</feature>
<dbReference type="RefSeq" id="XP_001385590.2">
    <property type="nucleotide sequence ID" value="XM_001385553.1"/>
</dbReference>
<proteinExistence type="predicted"/>
<evidence type="ECO:0000313" key="2">
    <source>
        <dbReference type="Proteomes" id="UP000002258"/>
    </source>
</evidence>
<reference evidence="1 2" key="1">
    <citation type="journal article" date="2007" name="Nat. Biotechnol.">
        <title>Genome sequence of the lignocellulose-bioconverting and xylose-fermenting yeast Pichia stipitis.</title>
        <authorList>
            <person name="Jeffries T.W."/>
            <person name="Grigoriev I.V."/>
            <person name="Grimwood J."/>
            <person name="Laplaza J.M."/>
            <person name="Aerts A."/>
            <person name="Salamov A."/>
            <person name="Schmutz J."/>
            <person name="Lindquist E."/>
            <person name="Dehal P."/>
            <person name="Shapiro H."/>
            <person name="Jin Y.S."/>
            <person name="Passoth V."/>
            <person name="Richardson P.M."/>
        </authorList>
    </citation>
    <scope>NUCLEOTIDE SEQUENCE [LARGE SCALE GENOMIC DNA]</scope>
    <source>
        <strain evidence="2">ATCC 58785 / CBS 6054 / NBRC 10063 / NRRL Y-11545</strain>
    </source>
</reference>
<dbReference type="OrthoDB" id="3995714at2759"/>
<dbReference type="InterPro" id="IPR027417">
    <property type="entry name" value="P-loop_NTPase"/>
</dbReference>
<dbReference type="EMBL" id="CP000500">
    <property type="protein sequence ID" value="ABN67561.2"/>
    <property type="molecule type" value="Genomic_DNA"/>
</dbReference>
<dbReference type="Gene3D" id="3.40.50.300">
    <property type="entry name" value="P-loop containing nucleotide triphosphate hydrolases"/>
    <property type="match status" value="1"/>
</dbReference>
<evidence type="ECO:0000313" key="1">
    <source>
        <dbReference type="EMBL" id="ABN67561.2"/>
    </source>
</evidence>
<sequence length="344" mass="39077">PLNDCAPVRIALLGGPRSGKTSTISKLTADTFNDTYYPTHSINPVLFHYKASSFLPRLILDETEPENSLSYFSKQSRVLLSPVLYQTYLKSNKKKTDISHNSEIAYIPPQTTPVLVELIDTPSFNPQQVVPFLEASIYHKLDKDILRNLANEPRKPVSTNPLLVASGASELNGNIDGYFFVYSAVPSYNPPSYEETIDPIRIERDETFKLLSIMKGALDEAWKEYNSFKKRWNLGKEHDIFSFKNAMKSIWKDKNIHDVANLREQLSKEVHLYDNSVDPADPDCPPPIWIICTHTKSQLASPKLISNGKKVSKFWKCGFVAIDNEDNNVDEVLALMLREIVERK</sequence>
<name>A3LY23_PICST</name>
<dbReference type="eggNOG" id="ENOG502QVZN">
    <property type="taxonomic scope" value="Eukaryota"/>
</dbReference>
<dbReference type="KEGG" id="pic:PICST_6302"/>
<organism evidence="1 2">
    <name type="scientific">Scheffersomyces stipitis (strain ATCC 58785 / CBS 6054 / NBRC 10063 / NRRL Y-11545)</name>
    <name type="common">Yeast</name>
    <name type="synonym">Pichia stipitis</name>
    <dbReference type="NCBI Taxonomy" id="322104"/>
    <lineage>
        <taxon>Eukaryota</taxon>
        <taxon>Fungi</taxon>
        <taxon>Dikarya</taxon>
        <taxon>Ascomycota</taxon>
        <taxon>Saccharomycotina</taxon>
        <taxon>Pichiomycetes</taxon>
        <taxon>Debaryomycetaceae</taxon>
        <taxon>Scheffersomyces</taxon>
    </lineage>
</organism>
<feature type="non-terminal residue" evidence="1">
    <location>
        <position position="1"/>
    </location>
</feature>
<dbReference type="AlphaFoldDB" id="A3LY23"/>
<dbReference type="SUPFAM" id="SSF52540">
    <property type="entry name" value="P-loop containing nucleoside triphosphate hydrolases"/>
    <property type="match status" value="1"/>
</dbReference>
<dbReference type="Proteomes" id="UP000002258">
    <property type="component" value="Chromosome 6"/>
</dbReference>
<keyword evidence="2" id="KW-1185">Reference proteome</keyword>
<dbReference type="InParanoid" id="A3LY23"/>
<dbReference type="OMA" id="YFFVYSA"/>
<protein>
    <submittedName>
        <fullName evidence="1">Uncharacterized protein</fullName>
    </submittedName>
</protein>